<evidence type="ECO:0000313" key="3">
    <source>
        <dbReference type="Proteomes" id="UP000422569"/>
    </source>
</evidence>
<name>A0A6B8MCI9_9HYPH</name>
<protein>
    <submittedName>
        <fullName evidence="2">Uncharacterized protein</fullName>
    </submittedName>
</protein>
<dbReference type="Proteomes" id="UP000422569">
    <property type="component" value="Chromosome"/>
</dbReference>
<gene>
    <name evidence="2" type="ORF">F7D14_13375</name>
</gene>
<organism evidence="2 3">
    <name type="scientific">Methylocystis parvus</name>
    <dbReference type="NCBI Taxonomy" id="134"/>
    <lineage>
        <taxon>Bacteria</taxon>
        <taxon>Pseudomonadati</taxon>
        <taxon>Pseudomonadota</taxon>
        <taxon>Alphaproteobacteria</taxon>
        <taxon>Hyphomicrobiales</taxon>
        <taxon>Methylocystaceae</taxon>
        <taxon>Methylocystis</taxon>
    </lineage>
</organism>
<accession>A0A6B8MCI9</accession>
<feature type="compositionally biased region" description="Basic residues" evidence="1">
    <location>
        <begin position="55"/>
        <end position="69"/>
    </location>
</feature>
<evidence type="ECO:0000256" key="1">
    <source>
        <dbReference type="SAM" id="MobiDB-lite"/>
    </source>
</evidence>
<reference evidence="2 3" key="1">
    <citation type="submission" date="2019-09" db="EMBL/GenBank/DDBJ databases">
        <title>Isolation and complete genome sequencing of Methylocystis species.</title>
        <authorList>
            <person name="Rumah B.L."/>
            <person name="Stead C.E."/>
            <person name="Stevens B.C."/>
            <person name="Minton N.P."/>
            <person name="Grosse-Honebrink A."/>
            <person name="Zhang Y."/>
        </authorList>
    </citation>
    <scope>NUCLEOTIDE SEQUENCE [LARGE SCALE GENOMIC DNA]</scope>
    <source>
        <strain evidence="2 3">BRCS2</strain>
    </source>
</reference>
<evidence type="ECO:0000313" key="2">
    <source>
        <dbReference type="EMBL" id="QGM98370.1"/>
    </source>
</evidence>
<keyword evidence="3" id="KW-1185">Reference proteome</keyword>
<dbReference type="AlphaFoldDB" id="A0A6B8MCI9"/>
<dbReference type="RefSeq" id="WP_016917863.1">
    <property type="nucleotide sequence ID" value="NZ_CP044331.1"/>
</dbReference>
<proteinExistence type="predicted"/>
<feature type="region of interest" description="Disordered" evidence="1">
    <location>
        <begin position="41"/>
        <end position="69"/>
    </location>
</feature>
<dbReference type="EMBL" id="CP044331">
    <property type="protein sequence ID" value="QGM98370.1"/>
    <property type="molecule type" value="Genomic_DNA"/>
</dbReference>
<dbReference type="KEGG" id="mpar:F7D14_13375"/>
<sequence>MGEVVAFQIREKTARERSGPPSGGAQILFFLGVRYARIEEPQDALTPDQGQGHGHGPRGGKKRKSRARA</sequence>